<evidence type="ECO:0000259" key="1">
    <source>
        <dbReference type="SMART" id="SM00835"/>
    </source>
</evidence>
<dbReference type="Gene3D" id="2.60.120.10">
    <property type="entry name" value="Jelly Rolls"/>
    <property type="match status" value="2"/>
</dbReference>
<sequence>MSMASVNMRLEAGAIRELHWHKTSEGTTQVTSVDSQGRNFISDVKAGDLWFFPPGTPHSLQATGDDPDGSEFLLIFNDGAFSEDSTFLNFRVNNSQAFAHIPAKELYIFPSAVPPDNQKAPVSPQGTVPQSFTFPLSTVNATQLSGGSVKIVDSTTFPASTTISVAEVTVAPGAMRINKLVAPYDGRMELHLVRLIL</sequence>
<comment type="caution">
    <text evidence="2">The sequence shown here is derived from an EMBL/GenBank/DDBJ whole genome shotgun (WGS) entry which is preliminary data.</text>
</comment>
<dbReference type="Proteomes" id="UP000518752">
    <property type="component" value="Unassembled WGS sequence"/>
</dbReference>
<name>A0A8H5LIS3_9AGAR</name>
<feature type="domain" description="Cupin type-1" evidence="1">
    <location>
        <begin position="1"/>
        <end position="107"/>
    </location>
</feature>
<dbReference type="InterPro" id="IPR006045">
    <property type="entry name" value="Cupin_1"/>
</dbReference>
<protein>
    <recommendedName>
        <fullName evidence="1">Cupin type-1 domain-containing protein</fullName>
    </recommendedName>
</protein>
<dbReference type="Pfam" id="PF00190">
    <property type="entry name" value="Cupin_1"/>
    <property type="match status" value="1"/>
</dbReference>
<gene>
    <name evidence="2" type="ORF">D9757_012253</name>
</gene>
<evidence type="ECO:0000313" key="3">
    <source>
        <dbReference type="Proteomes" id="UP000518752"/>
    </source>
</evidence>
<reference evidence="2 3" key="1">
    <citation type="journal article" date="2020" name="ISME J.">
        <title>Uncovering the hidden diversity of litter-decomposition mechanisms in mushroom-forming fungi.</title>
        <authorList>
            <person name="Floudas D."/>
            <person name="Bentzer J."/>
            <person name="Ahren D."/>
            <person name="Johansson T."/>
            <person name="Persson P."/>
            <person name="Tunlid A."/>
        </authorList>
    </citation>
    <scope>NUCLEOTIDE SEQUENCE [LARGE SCALE GENOMIC DNA]</scope>
    <source>
        <strain evidence="2 3">CBS 406.79</strain>
    </source>
</reference>
<keyword evidence="3" id="KW-1185">Reference proteome</keyword>
<accession>A0A8H5LIS3</accession>
<dbReference type="SMART" id="SM00835">
    <property type="entry name" value="Cupin_1"/>
    <property type="match status" value="1"/>
</dbReference>
<dbReference type="InterPro" id="IPR014710">
    <property type="entry name" value="RmlC-like_jellyroll"/>
</dbReference>
<evidence type="ECO:0000313" key="2">
    <source>
        <dbReference type="EMBL" id="KAF5358732.1"/>
    </source>
</evidence>
<dbReference type="AlphaFoldDB" id="A0A8H5LIS3"/>
<proteinExistence type="predicted"/>
<dbReference type="EMBL" id="JAACJN010000230">
    <property type="protein sequence ID" value="KAF5358732.1"/>
    <property type="molecule type" value="Genomic_DNA"/>
</dbReference>
<organism evidence="2 3">
    <name type="scientific">Collybiopsis confluens</name>
    <dbReference type="NCBI Taxonomy" id="2823264"/>
    <lineage>
        <taxon>Eukaryota</taxon>
        <taxon>Fungi</taxon>
        <taxon>Dikarya</taxon>
        <taxon>Basidiomycota</taxon>
        <taxon>Agaricomycotina</taxon>
        <taxon>Agaricomycetes</taxon>
        <taxon>Agaricomycetidae</taxon>
        <taxon>Agaricales</taxon>
        <taxon>Marasmiineae</taxon>
        <taxon>Omphalotaceae</taxon>
        <taxon>Collybiopsis</taxon>
    </lineage>
</organism>
<dbReference type="InterPro" id="IPR011051">
    <property type="entry name" value="RmlC_Cupin_sf"/>
</dbReference>
<dbReference type="OrthoDB" id="10263073at2759"/>
<dbReference type="SUPFAM" id="SSF51182">
    <property type="entry name" value="RmlC-like cupins"/>
    <property type="match status" value="1"/>
</dbReference>